<dbReference type="InterPro" id="IPR050736">
    <property type="entry name" value="Sensor_HK_Regulatory"/>
</dbReference>
<comment type="catalytic activity">
    <reaction evidence="1">
        <text>ATP + protein L-histidine = ADP + protein N-phospho-L-histidine.</text>
        <dbReference type="EC" id="2.7.13.3"/>
    </reaction>
</comment>
<dbReference type="PRINTS" id="PR00344">
    <property type="entry name" value="BCTRLSENSOR"/>
</dbReference>
<evidence type="ECO:0000256" key="5">
    <source>
        <dbReference type="ARBA" id="ARBA00022777"/>
    </source>
</evidence>
<dbReference type="GO" id="GO:0016301">
    <property type="term" value="F:kinase activity"/>
    <property type="evidence" value="ECO:0007669"/>
    <property type="project" value="UniProtKB-KW"/>
</dbReference>
<dbReference type="InterPro" id="IPR036097">
    <property type="entry name" value="HisK_dim/P_sf"/>
</dbReference>
<organism evidence="8 9">
    <name type="scientific">Leptothoe kymatousa TAU-MAC 1615</name>
    <dbReference type="NCBI Taxonomy" id="2364775"/>
    <lineage>
        <taxon>Bacteria</taxon>
        <taxon>Bacillati</taxon>
        <taxon>Cyanobacteriota</taxon>
        <taxon>Cyanophyceae</taxon>
        <taxon>Nodosilineales</taxon>
        <taxon>Cymatolegaceae</taxon>
        <taxon>Leptothoe</taxon>
        <taxon>Leptothoe kymatousa</taxon>
    </lineage>
</organism>
<dbReference type="InterPro" id="IPR036890">
    <property type="entry name" value="HATPase_C_sf"/>
</dbReference>
<reference evidence="8 9" key="1">
    <citation type="journal article" date="2021" name="Mar. Drugs">
        <title>Genome Reduction and Secondary Metabolism of the Marine Sponge-Associated Cyanobacterium Leptothoe.</title>
        <authorList>
            <person name="Konstantinou D."/>
            <person name="Popin R.V."/>
            <person name="Fewer D.P."/>
            <person name="Sivonen K."/>
            <person name="Gkelis S."/>
        </authorList>
    </citation>
    <scope>NUCLEOTIDE SEQUENCE [LARGE SCALE GENOMIC DNA]</scope>
    <source>
        <strain evidence="8 9">TAU-MAC 1615</strain>
    </source>
</reference>
<dbReference type="PANTHER" id="PTHR43711:SF31">
    <property type="entry name" value="HISTIDINE KINASE"/>
    <property type="match status" value="1"/>
</dbReference>
<dbReference type="SUPFAM" id="SSF47384">
    <property type="entry name" value="Homodimeric domain of signal transducing histidine kinase"/>
    <property type="match status" value="1"/>
</dbReference>
<evidence type="ECO:0000259" key="7">
    <source>
        <dbReference type="PROSITE" id="PS50109"/>
    </source>
</evidence>
<dbReference type="SMART" id="SM00388">
    <property type="entry name" value="HisKA"/>
    <property type="match status" value="1"/>
</dbReference>
<keyword evidence="9" id="KW-1185">Reference proteome</keyword>
<feature type="domain" description="Histidine kinase" evidence="7">
    <location>
        <begin position="36"/>
        <end position="248"/>
    </location>
</feature>
<protein>
    <recommendedName>
        <fullName evidence="2">histidine kinase</fullName>
        <ecNumber evidence="2">2.7.13.3</ecNumber>
    </recommendedName>
</protein>
<comment type="caution">
    <text evidence="8">The sequence shown here is derived from an EMBL/GenBank/DDBJ whole genome shotgun (WGS) entry which is preliminary data.</text>
</comment>
<accession>A0ABS5Y7B1</accession>
<evidence type="ECO:0000256" key="4">
    <source>
        <dbReference type="ARBA" id="ARBA00022679"/>
    </source>
</evidence>
<dbReference type="EC" id="2.7.13.3" evidence="2"/>
<proteinExistence type="predicted"/>
<evidence type="ECO:0000313" key="9">
    <source>
        <dbReference type="Proteomes" id="UP001196661"/>
    </source>
</evidence>
<dbReference type="Pfam" id="PF00512">
    <property type="entry name" value="HisKA"/>
    <property type="match status" value="1"/>
</dbReference>
<evidence type="ECO:0000256" key="1">
    <source>
        <dbReference type="ARBA" id="ARBA00000085"/>
    </source>
</evidence>
<keyword evidence="4" id="KW-0808">Transferase</keyword>
<evidence type="ECO:0000313" key="8">
    <source>
        <dbReference type="EMBL" id="MBT9313717.1"/>
    </source>
</evidence>
<keyword evidence="5 8" id="KW-0418">Kinase</keyword>
<dbReference type="EMBL" id="JADOER010000016">
    <property type="protein sequence ID" value="MBT9313717.1"/>
    <property type="molecule type" value="Genomic_DNA"/>
</dbReference>
<evidence type="ECO:0000256" key="2">
    <source>
        <dbReference type="ARBA" id="ARBA00012438"/>
    </source>
</evidence>
<dbReference type="SUPFAM" id="SSF55874">
    <property type="entry name" value="ATPase domain of HSP90 chaperone/DNA topoisomerase II/histidine kinase"/>
    <property type="match status" value="1"/>
</dbReference>
<dbReference type="SMART" id="SM00387">
    <property type="entry name" value="HATPase_c"/>
    <property type="match status" value="1"/>
</dbReference>
<sequence>MDASRVRSSALISPHALRASATQSSTSEITPQFLKTAAQELNNPITTIKTALTLLNSSNLKPQQRQRYLDMIGQACDRQSTLINHAFDLLELQLTTEKNTLEQVQLWDLVPGVVSTYQPLAQENNILLAYTVAKDLPPVFAIESYLKQVLVGLLANSIQFVKSDGRIWVKAHPHGEDKVALVIQDDGRGIEPSALSQVFNPFYRHMSDGNGLGLTLVQQWLAHCGASISVSSTPGEGTAFTILLSAASA</sequence>
<dbReference type="RefSeq" id="WP_215619605.1">
    <property type="nucleotide sequence ID" value="NZ_JADOER010000016.1"/>
</dbReference>
<dbReference type="Gene3D" id="1.10.287.130">
    <property type="match status" value="1"/>
</dbReference>
<evidence type="ECO:0000256" key="6">
    <source>
        <dbReference type="ARBA" id="ARBA00023012"/>
    </source>
</evidence>
<keyword evidence="6" id="KW-0902">Two-component regulatory system</keyword>
<gene>
    <name evidence="8" type="ORF">IXB28_16020</name>
</gene>
<dbReference type="PROSITE" id="PS50109">
    <property type="entry name" value="HIS_KIN"/>
    <property type="match status" value="1"/>
</dbReference>
<dbReference type="InterPro" id="IPR004358">
    <property type="entry name" value="Sig_transdc_His_kin-like_C"/>
</dbReference>
<dbReference type="InterPro" id="IPR005467">
    <property type="entry name" value="His_kinase_dom"/>
</dbReference>
<name>A0ABS5Y7B1_9CYAN</name>
<dbReference type="Gene3D" id="3.30.565.10">
    <property type="entry name" value="Histidine kinase-like ATPase, C-terminal domain"/>
    <property type="match status" value="1"/>
</dbReference>
<dbReference type="Proteomes" id="UP001196661">
    <property type="component" value="Unassembled WGS sequence"/>
</dbReference>
<keyword evidence="3" id="KW-0597">Phosphoprotein</keyword>
<dbReference type="InterPro" id="IPR003594">
    <property type="entry name" value="HATPase_dom"/>
</dbReference>
<dbReference type="CDD" id="cd00082">
    <property type="entry name" value="HisKA"/>
    <property type="match status" value="1"/>
</dbReference>
<dbReference type="Pfam" id="PF02518">
    <property type="entry name" value="HATPase_c"/>
    <property type="match status" value="1"/>
</dbReference>
<dbReference type="PANTHER" id="PTHR43711">
    <property type="entry name" value="TWO-COMPONENT HISTIDINE KINASE"/>
    <property type="match status" value="1"/>
</dbReference>
<evidence type="ECO:0000256" key="3">
    <source>
        <dbReference type="ARBA" id="ARBA00022553"/>
    </source>
</evidence>
<dbReference type="InterPro" id="IPR003661">
    <property type="entry name" value="HisK_dim/P_dom"/>
</dbReference>